<keyword evidence="2 3" id="KW-0067">ATP-binding</keyword>
<accession>A0A0P7H027</accession>
<organism evidence="3 4">
    <name type="scientific">Halolamina pelagica</name>
    <dbReference type="NCBI Taxonomy" id="699431"/>
    <lineage>
        <taxon>Archaea</taxon>
        <taxon>Methanobacteriati</taxon>
        <taxon>Methanobacteriota</taxon>
        <taxon>Stenosarchaea group</taxon>
        <taxon>Halobacteria</taxon>
        <taxon>Halobacteriales</taxon>
        <taxon>Haloferacaceae</taxon>
    </lineage>
</organism>
<dbReference type="InterPro" id="IPR027417">
    <property type="entry name" value="P-loop_NTPase"/>
</dbReference>
<dbReference type="AlphaFoldDB" id="A0A0P7H027"/>
<comment type="caution">
    <text evidence="3">The sequence shown here is derived from an EMBL/GenBank/DDBJ whole genome shotgun (WGS) entry which is preliminary data.</text>
</comment>
<dbReference type="EMBL" id="LGUC01000001">
    <property type="protein sequence ID" value="KPN31375.1"/>
    <property type="molecule type" value="Genomic_DNA"/>
</dbReference>
<gene>
    <name evidence="3" type="ORF">SY89_02119</name>
</gene>
<dbReference type="SUPFAM" id="SSF52540">
    <property type="entry name" value="P-loop containing nucleoside triphosphate hydrolases"/>
    <property type="match status" value="2"/>
</dbReference>
<evidence type="ECO:0000256" key="2">
    <source>
        <dbReference type="ARBA" id="ARBA00022840"/>
    </source>
</evidence>
<keyword evidence="1" id="KW-0547">Nucleotide-binding</keyword>
<dbReference type="InterPro" id="IPR050107">
    <property type="entry name" value="ABC_carbohydrate_import_ATPase"/>
</dbReference>
<dbReference type="Proteomes" id="UP000050535">
    <property type="component" value="Unassembled WGS sequence"/>
</dbReference>
<dbReference type="GO" id="GO:0005524">
    <property type="term" value="F:ATP binding"/>
    <property type="evidence" value="ECO:0007669"/>
    <property type="project" value="UniProtKB-KW"/>
</dbReference>
<name>A0A0P7H027_9EURY</name>
<proteinExistence type="predicted"/>
<dbReference type="Gene3D" id="3.40.50.300">
    <property type="entry name" value="P-loop containing nucleotide triphosphate hydrolases"/>
    <property type="match status" value="2"/>
</dbReference>
<evidence type="ECO:0000313" key="3">
    <source>
        <dbReference type="EMBL" id="KPN31375.1"/>
    </source>
</evidence>
<sequence>MFDELTEAGKTIIFISHKLSEVTAAADEVTVLRDGENVGTVDTDDVDDTELAELMVGREVLFDTEKSPVDAGAVGLAARDLVVEDDRGVRAVDGVDLEVAEGEVFGVAGVDGNGQSELVEALTGLRTPSSGRVALGART</sequence>
<dbReference type="STRING" id="699431.SY89_02119"/>
<keyword evidence="4" id="KW-1185">Reference proteome</keyword>
<evidence type="ECO:0000313" key="4">
    <source>
        <dbReference type="Proteomes" id="UP000050535"/>
    </source>
</evidence>
<dbReference type="PANTHER" id="PTHR43790">
    <property type="entry name" value="CARBOHYDRATE TRANSPORT ATP-BINDING PROTEIN MG119-RELATED"/>
    <property type="match status" value="1"/>
</dbReference>
<evidence type="ECO:0000256" key="1">
    <source>
        <dbReference type="ARBA" id="ARBA00022741"/>
    </source>
</evidence>
<reference evidence="4" key="1">
    <citation type="submission" date="2013-11" db="EMBL/GenBank/DDBJ databases">
        <authorList>
            <person name="Hoang H.T."/>
            <person name="Killian M.L."/>
            <person name="Madson D.M."/>
            <person name="Arruda P.H.E."/>
            <person name="Sun D."/>
            <person name="Schwartz K.J."/>
            <person name="Yoon K."/>
        </authorList>
    </citation>
    <scope>NUCLEOTIDE SEQUENCE [LARGE SCALE GENOMIC DNA]</scope>
    <source>
        <strain evidence="4">CDK2</strain>
    </source>
</reference>
<dbReference type="PANTHER" id="PTHR43790:SF4">
    <property type="entry name" value="GUANOSINE IMPORT ATP-BINDING PROTEIN NUPO"/>
    <property type="match status" value="1"/>
</dbReference>
<protein>
    <submittedName>
        <fullName evidence="3">Xylose transporter ATP-binding subunit</fullName>
    </submittedName>
</protein>